<keyword evidence="2" id="KW-0472">Membrane</keyword>
<feature type="transmembrane region" description="Helical" evidence="2">
    <location>
        <begin position="43"/>
        <end position="62"/>
    </location>
</feature>
<sequence>MSEEKHHHHLFHHKKDEDNTFEEVVDYKKEEKQHKHHEHLGELGAAAAGAYALVVTLFRVYLTLFRERSVSHNDVRRDEFYPSIECFIPSFSESKLADSFDLASKLLQRAMSPLPLIWKLKRLLNIGSKKKLKKRSEWWTMWSWRC</sequence>
<dbReference type="AlphaFoldDB" id="A0A445CYK5"/>
<name>A0A445CYK5_ARAHY</name>
<evidence type="ECO:0000313" key="3">
    <source>
        <dbReference type="EMBL" id="RYR56026.1"/>
    </source>
</evidence>
<accession>A0A445CYK5</accession>
<proteinExistence type="inferred from homology"/>
<comment type="similarity">
    <text evidence="1">Belongs to the abscisic acid and water stress-induced protein family.</text>
</comment>
<evidence type="ECO:0000256" key="1">
    <source>
        <dbReference type="ARBA" id="ARBA00007160"/>
    </source>
</evidence>
<keyword evidence="4" id="KW-1185">Reference proteome</keyword>
<organism evidence="3 4">
    <name type="scientific">Arachis hypogaea</name>
    <name type="common">Peanut</name>
    <dbReference type="NCBI Taxonomy" id="3818"/>
    <lineage>
        <taxon>Eukaryota</taxon>
        <taxon>Viridiplantae</taxon>
        <taxon>Streptophyta</taxon>
        <taxon>Embryophyta</taxon>
        <taxon>Tracheophyta</taxon>
        <taxon>Spermatophyta</taxon>
        <taxon>Magnoliopsida</taxon>
        <taxon>eudicotyledons</taxon>
        <taxon>Gunneridae</taxon>
        <taxon>Pentapetalae</taxon>
        <taxon>rosids</taxon>
        <taxon>fabids</taxon>
        <taxon>Fabales</taxon>
        <taxon>Fabaceae</taxon>
        <taxon>Papilionoideae</taxon>
        <taxon>50 kb inversion clade</taxon>
        <taxon>dalbergioids sensu lato</taxon>
        <taxon>Dalbergieae</taxon>
        <taxon>Pterocarpus clade</taxon>
        <taxon>Arachis</taxon>
    </lineage>
</organism>
<dbReference type="Pfam" id="PF02496">
    <property type="entry name" value="ABA_WDS"/>
    <property type="match status" value="1"/>
</dbReference>
<dbReference type="Proteomes" id="UP000289738">
    <property type="component" value="Chromosome A05"/>
</dbReference>
<dbReference type="STRING" id="3818.A0A445CYK5"/>
<dbReference type="PANTHER" id="PTHR33801">
    <property type="entry name" value="ABSCISIC STRESS-RIPENING PROTEIN 5"/>
    <property type="match status" value="1"/>
</dbReference>
<dbReference type="InterPro" id="IPR003496">
    <property type="entry name" value="ABA_WDS"/>
</dbReference>
<gene>
    <name evidence="3" type="ORF">Ahy_A05g021837</name>
</gene>
<reference evidence="3 4" key="1">
    <citation type="submission" date="2019-01" db="EMBL/GenBank/DDBJ databases">
        <title>Sequencing of cultivated peanut Arachis hypogaea provides insights into genome evolution and oil improvement.</title>
        <authorList>
            <person name="Chen X."/>
        </authorList>
    </citation>
    <scope>NUCLEOTIDE SEQUENCE [LARGE SCALE GENOMIC DNA]</scope>
    <source>
        <strain evidence="4">cv. Fuhuasheng</strain>
        <tissue evidence="3">Leaves</tissue>
    </source>
</reference>
<keyword evidence="2" id="KW-0812">Transmembrane</keyword>
<evidence type="ECO:0000313" key="4">
    <source>
        <dbReference type="Proteomes" id="UP000289738"/>
    </source>
</evidence>
<dbReference type="EMBL" id="SDMP01000005">
    <property type="protein sequence ID" value="RYR56026.1"/>
    <property type="molecule type" value="Genomic_DNA"/>
</dbReference>
<comment type="caution">
    <text evidence="3">The sequence shown here is derived from an EMBL/GenBank/DDBJ whole genome shotgun (WGS) entry which is preliminary data.</text>
</comment>
<evidence type="ECO:0000256" key="2">
    <source>
        <dbReference type="SAM" id="Phobius"/>
    </source>
</evidence>
<keyword evidence="2" id="KW-1133">Transmembrane helix</keyword>
<protein>
    <submittedName>
        <fullName evidence="3">Uncharacterized protein</fullName>
    </submittedName>
</protein>